<dbReference type="Proteomes" id="UP000000383">
    <property type="component" value="Chromosome"/>
</dbReference>
<protein>
    <recommendedName>
        <fullName evidence="6">SURF1-like protein</fullName>
    </recommendedName>
</protein>
<dbReference type="PANTHER" id="PTHR23427:SF2">
    <property type="entry name" value="SURFEIT LOCUS PROTEIN 1"/>
    <property type="match status" value="1"/>
</dbReference>
<reference evidence="8" key="1">
    <citation type="submission" date="2010-05" db="EMBL/GenBank/DDBJ databases">
        <title>Complete sequence of Methylotenera sp. 301.</title>
        <authorList>
            <person name="Lucas S."/>
            <person name="Copeland A."/>
            <person name="Lapidus A."/>
            <person name="Cheng J.-F."/>
            <person name="Bruce D."/>
            <person name="Goodwin L."/>
            <person name="Pitluck S."/>
            <person name="Clum A."/>
            <person name="Land M."/>
            <person name="Hauser L."/>
            <person name="Kyrpides N."/>
            <person name="Ivanova N."/>
            <person name="Chistoservova L."/>
            <person name="Kalyuzhnaya M."/>
            <person name="Woyke T."/>
        </authorList>
    </citation>
    <scope>NUCLEOTIDE SEQUENCE [LARGE SCALE GENOMIC DNA]</scope>
    <source>
        <strain evidence="8">301</strain>
    </source>
</reference>
<evidence type="ECO:0000256" key="3">
    <source>
        <dbReference type="ARBA" id="ARBA00022692"/>
    </source>
</evidence>
<dbReference type="PANTHER" id="PTHR23427">
    <property type="entry name" value="SURFEIT LOCUS PROTEIN"/>
    <property type="match status" value="1"/>
</dbReference>
<organism evidence="7 8">
    <name type="scientific">Methylotenera versatilis (strain 301)</name>
    <dbReference type="NCBI Taxonomy" id="666681"/>
    <lineage>
        <taxon>Bacteria</taxon>
        <taxon>Pseudomonadati</taxon>
        <taxon>Pseudomonadota</taxon>
        <taxon>Betaproteobacteria</taxon>
        <taxon>Nitrosomonadales</taxon>
        <taxon>Methylophilaceae</taxon>
        <taxon>Methylotenera</taxon>
    </lineage>
</organism>
<evidence type="ECO:0000256" key="1">
    <source>
        <dbReference type="ARBA" id="ARBA00004370"/>
    </source>
</evidence>
<dbReference type="Pfam" id="PF02104">
    <property type="entry name" value="SURF1"/>
    <property type="match status" value="1"/>
</dbReference>
<evidence type="ECO:0000313" key="7">
    <source>
        <dbReference type="EMBL" id="ADI30649.1"/>
    </source>
</evidence>
<keyword evidence="8" id="KW-1185">Reference proteome</keyword>
<evidence type="ECO:0000256" key="4">
    <source>
        <dbReference type="ARBA" id="ARBA00022989"/>
    </source>
</evidence>
<dbReference type="GO" id="GO:0005886">
    <property type="term" value="C:plasma membrane"/>
    <property type="evidence" value="ECO:0007669"/>
    <property type="project" value="UniProtKB-SubCell"/>
</dbReference>
<keyword evidence="3 6" id="KW-0812">Transmembrane</keyword>
<evidence type="ECO:0000256" key="5">
    <source>
        <dbReference type="ARBA" id="ARBA00023136"/>
    </source>
</evidence>
<evidence type="ECO:0000313" key="8">
    <source>
        <dbReference type="Proteomes" id="UP000000383"/>
    </source>
</evidence>
<comment type="subcellular location">
    <subcellularLocation>
        <location evidence="6">Cell membrane</location>
        <topology evidence="6">Multi-pass membrane protein</topology>
    </subcellularLocation>
    <subcellularLocation>
        <location evidence="1">Membrane</location>
    </subcellularLocation>
</comment>
<reference evidence="7 8" key="2">
    <citation type="journal article" date="2011" name="J. Bacteriol.">
        <title>Genomes of three methylotrophs from a single niche uncover genetic and metabolic divergence of Methylophilaceae.</title>
        <authorList>
            <person name="Lapidus A."/>
            <person name="Clum A."/>
            <person name="Labutti K."/>
            <person name="Kaluzhnaya M.G."/>
            <person name="Lim S."/>
            <person name="Beck D.A."/>
            <person name="Glavina Del Rio T."/>
            <person name="Nolan M."/>
            <person name="Mavromatis K."/>
            <person name="Huntemann M."/>
            <person name="Lucas S."/>
            <person name="Lidstrom M.E."/>
            <person name="Ivanova N."/>
            <person name="Chistoserdova L."/>
        </authorList>
    </citation>
    <scope>NUCLEOTIDE SEQUENCE [LARGE SCALE GENOMIC DNA]</scope>
    <source>
        <strain evidence="7 8">301</strain>
    </source>
</reference>
<dbReference type="STRING" id="666681.M301_2284"/>
<dbReference type="PROSITE" id="PS50895">
    <property type="entry name" value="SURF1"/>
    <property type="match status" value="1"/>
</dbReference>
<evidence type="ECO:0000256" key="6">
    <source>
        <dbReference type="RuleBase" id="RU363076"/>
    </source>
</evidence>
<sequence length="267" mass="30613">MKQLQFRMYRYVFQPTLVGVAVTFICIPLFIKLGLWQYNKAQQKQAIHEAYDQAKLDEALKFPLGLTDSKAINVEDWKYKKVTVQGVYETKYQFLLDNQVEGDRVGYHVITPLKIDNANEYVLVNRGWILGKDTHTELPVFSTPAGKQTLTGQIWVPSKKIFTLESSDNQSTANAQSVNQPWQQVWQNMNMAKYKQSVPLVVSELAIKLDQDSHAGGFVRNWQIPAERITSNLGYAYQWFGFAFTALLIFIYVSTTKVRSEINADNL</sequence>
<dbReference type="EMBL" id="CP002056">
    <property type="protein sequence ID" value="ADI30649.1"/>
    <property type="molecule type" value="Genomic_DNA"/>
</dbReference>
<dbReference type="HOGENOM" id="CLU_047737_2_2_4"/>
<proteinExistence type="inferred from homology"/>
<accession>D7DLV5</accession>
<dbReference type="InterPro" id="IPR002994">
    <property type="entry name" value="Surf1/Shy1"/>
</dbReference>
<dbReference type="KEGG" id="meh:M301_2284"/>
<feature type="transmembrane region" description="Helical" evidence="6">
    <location>
        <begin position="235"/>
        <end position="253"/>
    </location>
</feature>
<feature type="transmembrane region" description="Helical" evidence="6">
    <location>
        <begin position="12"/>
        <end position="36"/>
    </location>
</feature>
<gene>
    <name evidence="7" type="ordered locus">M301_2284</name>
</gene>
<keyword evidence="5 6" id="KW-0472">Membrane</keyword>
<dbReference type="InterPro" id="IPR045214">
    <property type="entry name" value="Surf1/Surf4"/>
</dbReference>
<comment type="similarity">
    <text evidence="2 6">Belongs to the SURF1 family.</text>
</comment>
<dbReference type="eggNOG" id="COG3346">
    <property type="taxonomic scope" value="Bacteria"/>
</dbReference>
<evidence type="ECO:0000256" key="2">
    <source>
        <dbReference type="ARBA" id="ARBA00007165"/>
    </source>
</evidence>
<name>D7DLV5_METV0</name>
<keyword evidence="4 6" id="KW-1133">Transmembrane helix</keyword>
<dbReference type="RefSeq" id="WP_013148957.1">
    <property type="nucleotide sequence ID" value="NC_014207.1"/>
</dbReference>
<keyword evidence="6" id="KW-1003">Cell membrane</keyword>
<dbReference type="AlphaFoldDB" id="D7DLV5"/>
<dbReference type="CDD" id="cd06662">
    <property type="entry name" value="SURF1"/>
    <property type="match status" value="1"/>
</dbReference>